<comment type="caution">
    <text evidence="5">The sequence shown here is derived from an EMBL/GenBank/DDBJ whole genome shotgun (WGS) entry which is preliminary data.</text>
</comment>
<dbReference type="EMBL" id="PDSK01000046">
    <property type="protein sequence ID" value="PIE35344.1"/>
    <property type="molecule type" value="Genomic_DNA"/>
</dbReference>
<evidence type="ECO:0000256" key="1">
    <source>
        <dbReference type="PIRSR" id="PIRSR640198-1"/>
    </source>
</evidence>
<evidence type="ECO:0000256" key="2">
    <source>
        <dbReference type="PIRSR" id="PIRSR640198-2"/>
    </source>
</evidence>
<organism evidence="5 6">
    <name type="scientific">candidate division KSB3 bacterium</name>
    <dbReference type="NCBI Taxonomy" id="2044937"/>
    <lineage>
        <taxon>Bacteria</taxon>
        <taxon>candidate division KSB3</taxon>
    </lineage>
</organism>
<dbReference type="GO" id="GO:0005524">
    <property type="term" value="F:ATP binding"/>
    <property type="evidence" value="ECO:0007669"/>
    <property type="project" value="UniProtKB-KW"/>
</dbReference>
<dbReference type="AlphaFoldDB" id="A0A2G6KI68"/>
<accession>A0A2G6KI68</accession>
<evidence type="ECO:0000256" key="3">
    <source>
        <dbReference type="PIRSR" id="PIRSR640198-3"/>
    </source>
</evidence>
<feature type="site" description="Important for autoinhibition of adenylyltransferase activity" evidence="3">
    <location>
        <position position="67"/>
    </location>
</feature>
<feature type="binding site" evidence="2">
    <location>
        <begin position="209"/>
        <end position="216"/>
    </location>
    <ligand>
        <name>ATP</name>
        <dbReference type="ChEBI" id="CHEBI:30616"/>
    </ligand>
</feature>
<proteinExistence type="predicted"/>
<protein>
    <recommendedName>
        <fullName evidence="4">Fido domain-containing protein</fullName>
    </recommendedName>
</protein>
<evidence type="ECO:0000313" key="6">
    <source>
        <dbReference type="Proteomes" id="UP000230821"/>
    </source>
</evidence>
<evidence type="ECO:0000313" key="5">
    <source>
        <dbReference type="EMBL" id="PIE35344.1"/>
    </source>
</evidence>
<name>A0A2G6KI68_9BACT</name>
<evidence type="ECO:0000259" key="4">
    <source>
        <dbReference type="PROSITE" id="PS51459"/>
    </source>
</evidence>
<sequence length="389" mass="44500">MRTYLETHPWITFQLNLKNASPRLWMLLGESQSKCEHLAGVPLLPDIAQHLHTLFLAKGALATTAIEGNTLTEEQAVKRVQGQLDLPLSKEYLGQEIDNIVSACNDIGKALLEAPPPPLSVEDIQMFNREVLFKLPKEDEVVPGEIRQYEVGVGRYRAAPPEDCTFLLSELCDWLNNTFEGPRDRQVAFGILKAIMAHLYIAWIHPFGDGNGRTARLVEFKILLSAGVPFAAAHLLSNHYNQTRSEYYRQLDQTHKSNGDVLPFIEYALQGFVDSLREQIEMVKAQQFHVHWINYIHEVFKDKDSSTHIRRRRLAIDLLSQQEDVPVSKIRHMTTRMAESYANKTDKTVKRDINELEKLFLIKKTSKGIRVNRDLIRAFLSPTVRNHEA</sequence>
<keyword evidence="2" id="KW-0067">ATP-binding</keyword>
<gene>
    <name evidence="5" type="ORF">CSA56_04515</name>
</gene>
<dbReference type="Pfam" id="PF02661">
    <property type="entry name" value="Fic"/>
    <property type="match status" value="1"/>
</dbReference>
<dbReference type="InterPro" id="IPR036597">
    <property type="entry name" value="Fido-like_dom_sf"/>
</dbReference>
<dbReference type="SUPFAM" id="SSF140931">
    <property type="entry name" value="Fic-like"/>
    <property type="match status" value="1"/>
</dbReference>
<reference evidence="5 6" key="1">
    <citation type="submission" date="2017-10" db="EMBL/GenBank/DDBJ databases">
        <title>Novel microbial diversity and functional potential in the marine mammal oral microbiome.</title>
        <authorList>
            <person name="Dudek N.K."/>
            <person name="Sun C.L."/>
            <person name="Burstein D."/>
            <person name="Kantor R.S."/>
            <person name="Aliaga Goltsman D.S."/>
            <person name="Bik E.M."/>
            <person name="Thomas B.C."/>
            <person name="Banfield J.F."/>
            <person name="Relman D.A."/>
        </authorList>
    </citation>
    <scope>NUCLEOTIDE SEQUENCE [LARGE SCALE GENOMIC DNA]</scope>
    <source>
        <strain evidence="5">DOLJORAL78_47_16</strain>
    </source>
</reference>
<keyword evidence="2" id="KW-0547">Nucleotide-binding</keyword>
<dbReference type="Proteomes" id="UP000230821">
    <property type="component" value="Unassembled WGS sequence"/>
</dbReference>
<dbReference type="InterPro" id="IPR003812">
    <property type="entry name" value="Fido"/>
</dbReference>
<feature type="domain" description="Fido" evidence="4">
    <location>
        <begin position="119"/>
        <end position="270"/>
    </location>
</feature>
<dbReference type="PANTHER" id="PTHR13504">
    <property type="entry name" value="FIDO DOMAIN-CONTAINING PROTEIN DDB_G0283145"/>
    <property type="match status" value="1"/>
</dbReference>
<dbReference type="InterPro" id="IPR040198">
    <property type="entry name" value="Fido_containing"/>
</dbReference>
<dbReference type="PROSITE" id="PS51459">
    <property type="entry name" value="FIDO"/>
    <property type="match status" value="1"/>
</dbReference>
<feature type="active site" evidence="1">
    <location>
        <position position="205"/>
    </location>
</feature>
<dbReference type="Gene3D" id="1.10.3290.10">
    <property type="entry name" value="Fido-like domain"/>
    <property type="match status" value="1"/>
</dbReference>
<dbReference type="PANTHER" id="PTHR13504:SF38">
    <property type="entry name" value="FIDO DOMAIN-CONTAINING PROTEIN"/>
    <property type="match status" value="1"/>
</dbReference>
<feature type="binding site" evidence="2">
    <location>
        <begin position="247"/>
        <end position="248"/>
    </location>
    <ligand>
        <name>ATP</name>
        <dbReference type="ChEBI" id="CHEBI:30616"/>
    </ligand>
</feature>